<comment type="subcellular location">
    <subcellularLocation>
        <location evidence="1">Cell membrane</location>
        <topology evidence="1">Multi-pass membrane protein</topology>
    </subcellularLocation>
</comment>
<evidence type="ECO:0000313" key="11">
    <source>
        <dbReference type="Proteomes" id="UP000034156"/>
    </source>
</evidence>
<name>A0A0F7KJ57_9PROT</name>
<dbReference type="InterPro" id="IPR023090">
    <property type="entry name" value="UPF0702_alpha/beta_dom_sf"/>
</dbReference>
<evidence type="ECO:0000256" key="4">
    <source>
        <dbReference type="ARBA" id="ARBA00022692"/>
    </source>
</evidence>
<gene>
    <name evidence="10" type="ORF">AAW31_06945</name>
</gene>
<evidence type="ECO:0000256" key="3">
    <source>
        <dbReference type="ARBA" id="ARBA00022475"/>
    </source>
</evidence>
<feature type="transmembrane region" description="Helical" evidence="7">
    <location>
        <begin position="39"/>
        <end position="58"/>
    </location>
</feature>
<keyword evidence="3" id="KW-1003">Cell membrane</keyword>
<dbReference type="InterPro" id="IPR007353">
    <property type="entry name" value="DUF421"/>
</dbReference>
<feature type="domain" description="YetF-like N-terminal transmembrane" evidence="9">
    <location>
        <begin position="16"/>
        <end position="83"/>
    </location>
</feature>
<feature type="domain" description="YetF C-terminal" evidence="8">
    <location>
        <begin position="87"/>
        <end position="160"/>
    </location>
</feature>
<reference evidence="11" key="1">
    <citation type="submission" date="2015-05" db="EMBL/GenBank/DDBJ databases">
        <title>Draft genome of Nitrosomonas communis strain Nm2.</title>
        <authorList>
            <person name="Kozlowski J.A."/>
            <person name="Kits K.D."/>
            <person name="Stein L.Y."/>
        </authorList>
    </citation>
    <scope>NUCLEOTIDE SEQUENCE [LARGE SCALE GENOMIC DNA]</scope>
    <source>
        <strain evidence="11">Nm2</strain>
    </source>
</reference>
<evidence type="ECO:0000256" key="5">
    <source>
        <dbReference type="ARBA" id="ARBA00022989"/>
    </source>
</evidence>
<keyword evidence="11" id="KW-1185">Reference proteome</keyword>
<protein>
    <submittedName>
        <fullName evidence="10">Membrane protein</fullName>
    </submittedName>
</protein>
<evidence type="ECO:0000256" key="6">
    <source>
        <dbReference type="ARBA" id="ARBA00023136"/>
    </source>
</evidence>
<evidence type="ECO:0000259" key="9">
    <source>
        <dbReference type="Pfam" id="PF20730"/>
    </source>
</evidence>
<dbReference type="PATRIC" id="fig|44574.3.peg.1674"/>
<dbReference type="PANTHER" id="PTHR34582:SF6">
    <property type="entry name" value="UPF0702 TRANSMEMBRANE PROTEIN YCAP"/>
    <property type="match status" value="1"/>
</dbReference>
<evidence type="ECO:0000256" key="2">
    <source>
        <dbReference type="ARBA" id="ARBA00006448"/>
    </source>
</evidence>
<dbReference type="Pfam" id="PF20730">
    <property type="entry name" value="YetF_N"/>
    <property type="match status" value="1"/>
</dbReference>
<sequence>MFFDSWDSILRTLVITILAYVVLIFLLRISGKRTLSKMNAFDFIVTIALGSTLATVLLNKSVSLADGVLALSLLIGLQFLITFFSVRSKRVSKLVKSIPTLLVYKGDLLQDAMRKERVNADEIYAILREKGISSIQDVDAVILETDGSLNVIKCIEKNLKSDVMQPVKAPPDIQ</sequence>
<keyword evidence="6 7" id="KW-0472">Membrane</keyword>
<feature type="transmembrane region" description="Helical" evidence="7">
    <location>
        <begin position="64"/>
        <end position="86"/>
    </location>
</feature>
<organism evidence="10 11">
    <name type="scientific">Nitrosomonas communis</name>
    <dbReference type="NCBI Taxonomy" id="44574"/>
    <lineage>
        <taxon>Bacteria</taxon>
        <taxon>Pseudomonadati</taxon>
        <taxon>Pseudomonadota</taxon>
        <taxon>Betaproteobacteria</taxon>
        <taxon>Nitrosomonadales</taxon>
        <taxon>Nitrosomonadaceae</taxon>
        <taxon>Nitrosomonas</taxon>
    </lineage>
</organism>
<evidence type="ECO:0000313" key="10">
    <source>
        <dbReference type="EMBL" id="AKH39501.1"/>
    </source>
</evidence>
<dbReference type="InterPro" id="IPR048454">
    <property type="entry name" value="YetF_N"/>
</dbReference>
<accession>A0A0F7KJ57</accession>
<reference evidence="10 11" key="2">
    <citation type="journal article" date="2016" name="Genome Announc.">
        <title>Genome Sequence of Nitrosomonas communis Strain Nm2, a Mesophilic Ammonia-Oxidizing Bacterium Isolated from Mediterranean Soil.</title>
        <authorList>
            <person name="Kozlowski J.A."/>
            <person name="Kits K.D."/>
            <person name="Stein L.Y."/>
        </authorList>
    </citation>
    <scope>NUCLEOTIDE SEQUENCE [LARGE SCALE GENOMIC DNA]</scope>
    <source>
        <strain evidence="10 11">Nm2</strain>
    </source>
</reference>
<proteinExistence type="inferred from homology"/>
<evidence type="ECO:0000259" key="8">
    <source>
        <dbReference type="Pfam" id="PF04239"/>
    </source>
</evidence>
<dbReference type="PANTHER" id="PTHR34582">
    <property type="entry name" value="UPF0702 TRANSMEMBRANE PROTEIN YCAP"/>
    <property type="match status" value="1"/>
</dbReference>
<keyword evidence="4 7" id="KW-0812">Transmembrane</keyword>
<dbReference type="EMBL" id="CP011451">
    <property type="protein sequence ID" value="AKH39501.1"/>
    <property type="molecule type" value="Genomic_DNA"/>
</dbReference>
<evidence type="ECO:0000256" key="1">
    <source>
        <dbReference type="ARBA" id="ARBA00004651"/>
    </source>
</evidence>
<dbReference type="KEGG" id="nco:AAW31_06945"/>
<comment type="similarity">
    <text evidence="2">Belongs to the UPF0702 family.</text>
</comment>
<dbReference type="Pfam" id="PF04239">
    <property type="entry name" value="DUF421"/>
    <property type="match status" value="1"/>
</dbReference>
<evidence type="ECO:0000256" key="7">
    <source>
        <dbReference type="SAM" id="Phobius"/>
    </source>
</evidence>
<dbReference type="GO" id="GO:0005886">
    <property type="term" value="C:plasma membrane"/>
    <property type="evidence" value="ECO:0007669"/>
    <property type="project" value="UniProtKB-SubCell"/>
</dbReference>
<dbReference type="AlphaFoldDB" id="A0A0F7KJ57"/>
<dbReference type="Proteomes" id="UP000034156">
    <property type="component" value="Chromosome"/>
</dbReference>
<feature type="transmembrane region" description="Helical" evidence="7">
    <location>
        <begin position="6"/>
        <end position="27"/>
    </location>
</feature>
<keyword evidence="5 7" id="KW-1133">Transmembrane helix</keyword>
<dbReference type="Gene3D" id="3.30.240.20">
    <property type="entry name" value="bsu07140 like domains"/>
    <property type="match status" value="1"/>
</dbReference>